<name>A0A2T1A8M4_TRISK</name>
<sequence>MTVTVPILRQGSALIASIQEDLCDSDILNLQSRILEDVIRYRANAVIVDVSAIGILDSFGTKTLIEIAHSVKLRGAKMIIVGIQPDVAISMVLLGLTLKDIPTALDLDHGLALIGET</sequence>
<reference evidence="2 3" key="1">
    <citation type="submission" date="2018-03" db="EMBL/GenBank/DDBJ databases">
        <title>Genomic Encyclopedia of Archaeal and Bacterial Type Strains, Phase II (KMG-II): from individual species to whole genera.</title>
        <authorList>
            <person name="Goeker M."/>
        </authorList>
    </citation>
    <scope>NUCLEOTIDE SEQUENCE [LARGE SCALE GENOMIC DNA]</scope>
    <source>
        <strain evidence="2 3">DSM 25328</strain>
    </source>
</reference>
<dbReference type="Pfam" id="PF01740">
    <property type="entry name" value="STAS"/>
    <property type="match status" value="1"/>
</dbReference>
<gene>
    <name evidence="2" type="ORF">CLV89_11943</name>
</gene>
<dbReference type="Proteomes" id="UP000237718">
    <property type="component" value="Unassembled WGS sequence"/>
</dbReference>
<dbReference type="SUPFAM" id="SSF52091">
    <property type="entry name" value="SpoIIaa-like"/>
    <property type="match status" value="1"/>
</dbReference>
<proteinExistence type="predicted"/>
<dbReference type="InterPro" id="IPR036513">
    <property type="entry name" value="STAS_dom_sf"/>
</dbReference>
<evidence type="ECO:0000259" key="1">
    <source>
        <dbReference type="PROSITE" id="PS50801"/>
    </source>
</evidence>
<protein>
    <submittedName>
        <fullName evidence="2">RsbT antagonist protein RsbS</fullName>
    </submittedName>
</protein>
<dbReference type="PANTHER" id="PTHR33745">
    <property type="entry name" value="RSBT ANTAGONIST PROTEIN RSBS-RELATED"/>
    <property type="match status" value="1"/>
</dbReference>
<dbReference type="InterPro" id="IPR002645">
    <property type="entry name" value="STAS_dom"/>
</dbReference>
<dbReference type="AlphaFoldDB" id="A0A2T1A8M4"/>
<organism evidence="2 3">
    <name type="scientific">Tritonibacter scottomollicae</name>
    <name type="common">Epibacterium scottomollicae</name>
    <dbReference type="NCBI Taxonomy" id="483013"/>
    <lineage>
        <taxon>Bacteria</taxon>
        <taxon>Pseudomonadati</taxon>
        <taxon>Pseudomonadota</taxon>
        <taxon>Alphaproteobacteria</taxon>
        <taxon>Rhodobacterales</taxon>
        <taxon>Paracoccaceae</taxon>
        <taxon>Tritonibacter</taxon>
    </lineage>
</organism>
<accession>A0A2T1A8M4</accession>
<dbReference type="PANTHER" id="PTHR33745:SF1">
    <property type="entry name" value="RSBT ANTAGONIST PROTEIN RSBS"/>
    <property type="match status" value="1"/>
</dbReference>
<dbReference type="RefSeq" id="WP_106165354.1">
    <property type="nucleotide sequence ID" value="NZ_JBLWVM010000026.1"/>
</dbReference>
<dbReference type="PROSITE" id="PS50801">
    <property type="entry name" value="STAS"/>
    <property type="match status" value="1"/>
</dbReference>
<evidence type="ECO:0000313" key="3">
    <source>
        <dbReference type="Proteomes" id="UP000237718"/>
    </source>
</evidence>
<dbReference type="Gene3D" id="3.30.750.24">
    <property type="entry name" value="STAS domain"/>
    <property type="match status" value="1"/>
</dbReference>
<evidence type="ECO:0000313" key="2">
    <source>
        <dbReference type="EMBL" id="PRZ44931.1"/>
    </source>
</evidence>
<dbReference type="EMBL" id="PVUF01000019">
    <property type="protein sequence ID" value="PRZ44931.1"/>
    <property type="molecule type" value="Genomic_DNA"/>
</dbReference>
<comment type="caution">
    <text evidence="2">The sequence shown here is derived from an EMBL/GenBank/DDBJ whole genome shotgun (WGS) entry which is preliminary data.</text>
</comment>
<feature type="domain" description="STAS" evidence="1">
    <location>
        <begin position="3"/>
        <end position="114"/>
    </location>
</feature>
<dbReference type="InterPro" id="IPR051932">
    <property type="entry name" value="Bact_StressResp_Reg"/>
</dbReference>
<dbReference type="CDD" id="cd07041">
    <property type="entry name" value="STAS_RsbR_RsbS_like"/>
    <property type="match status" value="1"/>
</dbReference>
<dbReference type="OrthoDB" id="9797171at2"/>